<keyword evidence="3" id="KW-1003">Cell membrane</keyword>
<comment type="subcellular location">
    <subcellularLocation>
        <location evidence="1">Cell membrane</location>
        <topology evidence="1">Multi-pass membrane protein</topology>
    </subcellularLocation>
</comment>
<dbReference type="SUPFAM" id="SSF52540">
    <property type="entry name" value="P-loop containing nucleoside triphosphate hydrolases"/>
    <property type="match status" value="1"/>
</dbReference>
<feature type="transmembrane region" description="Helical" evidence="9">
    <location>
        <begin position="235"/>
        <end position="258"/>
    </location>
</feature>
<dbReference type="PANTHER" id="PTHR43394:SF1">
    <property type="entry name" value="ATP-BINDING CASSETTE SUB-FAMILY B MEMBER 10, MITOCHONDRIAL"/>
    <property type="match status" value="1"/>
</dbReference>
<accession>H1Y673</accession>
<name>H1Y673_9SPHI</name>
<keyword evidence="5" id="KW-0547">Nucleotide-binding</keyword>
<dbReference type="PROSITE" id="PS00211">
    <property type="entry name" value="ABC_TRANSPORTER_1"/>
    <property type="match status" value="1"/>
</dbReference>
<dbReference type="PROSITE" id="PS50929">
    <property type="entry name" value="ABC_TM1F"/>
    <property type="match status" value="1"/>
</dbReference>
<dbReference type="EMBL" id="CM001403">
    <property type="protein sequence ID" value="EHQ31032.1"/>
    <property type="molecule type" value="Genomic_DNA"/>
</dbReference>
<dbReference type="Gene3D" id="3.40.50.300">
    <property type="entry name" value="P-loop containing nucleotide triphosphate hydrolases"/>
    <property type="match status" value="1"/>
</dbReference>
<evidence type="ECO:0000259" key="10">
    <source>
        <dbReference type="PROSITE" id="PS50893"/>
    </source>
</evidence>
<dbReference type="PANTHER" id="PTHR43394">
    <property type="entry name" value="ATP-DEPENDENT PERMEASE MDL1, MITOCHONDRIAL"/>
    <property type="match status" value="1"/>
</dbReference>
<dbReference type="HOGENOM" id="CLU_000604_84_3_10"/>
<evidence type="ECO:0000313" key="13">
    <source>
        <dbReference type="Proteomes" id="UP000002774"/>
    </source>
</evidence>
<reference evidence="12" key="1">
    <citation type="submission" date="2011-09" db="EMBL/GenBank/DDBJ databases">
        <title>The permanent draft genome of Mucilaginibacter paludis DSM 18603.</title>
        <authorList>
            <consortium name="US DOE Joint Genome Institute (JGI-PGF)"/>
            <person name="Lucas S."/>
            <person name="Han J."/>
            <person name="Lapidus A."/>
            <person name="Bruce D."/>
            <person name="Goodwin L."/>
            <person name="Pitluck S."/>
            <person name="Peters L."/>
            <person name="Kyrpides N."/>
            <person name="Mavromatis K."/>
            <person name="Ivanova N."/>
            <person name="Mikhailova N."/>
            <person name="Held B."/>
            <person name="Detter J.C."/>
            <person name="Tapia R."/>
            <person name="Han C."/>
            <person name="Land M."/>
            <person name="Hauser L."/>
            <person name="Markowitz V."/>
            <person name="Cheng J.-F."/>
            <person name="Hugenholtz P."/>
            <person name="Woyke T."/>
            <person name="Wu D."/>
            <person name="Tindall B."/>
            <person name="Brambilla E."/>
            <person name="Klenk H.-P."/>
            <person name="Eisen J.A."/>
        </authorList>
    </citation>
    <scope>NUCLEOTIDE SEQUENCE [LARGE SCALE GENOMIC DNA]</scope>
    <source>
        <strain evidence="12">DSM 18603</strain>
    </source>
</reference>
<dbReference type="GO" id="GO:0005886">
    <property type="term" value="C:plasma membrane"/>
    <property type="evidence" value="ECO:0007669"/>
    <property type="project" value="UniProtKB-SubCell"/>
</dbReference>
<evidence type="ECO:0000259" key="11">
    <source>
        <dbReference type="PROSITE" id="PS50929"/>
    </source>
</evidence>
<dbReference type="OrthoDB" id="9760358at2"/>
<dbReference type="PROSITE" id="PS50893">
    <property type="entry name" value="ABC_TRANSPORTER_2"/>
    <property type="match status" value="1"/>
</dbReference>
<evidence type="ECO:0000256" key="5">
    <source>
        <dbReference type="ARBA" id="ARBA00022741"/>
    </source>
</evidence>
<dbReference type="Gene3D" id="1.20.1560.10">
    <property type="entry name" value="ABC transporter type 1, transmembrane domain"/>
    <property type="match status" value="1"/>
</dbReference>
<dbReference type="GO" id="GO:0015421">
    <property type="term" value="F:ABC-type oligopeptide transporter activity"/>
    <property type="evidence" value="ECO:0007669"/>
    <property type="project" value="TreeGrafter"/>
</dbReference>
<keyword evidence="13" id="KW-1185">Reference proteome</keyword>
<dbReference type="CDD" id="cd18548">
    <property type="entry name" value="ABC_6TM_Tm287_like"/>
    <property type="match status" value="1"/>
</dbReference>
<evidence type="ECO:0000256" key="4">
    <source>
        <dbReference type="ARBA" id="ARBA00022692"/>
    </source>
</evidence>
<dbReference type="SMART" id="SM00382">
    <property type="entry name" value="AAA"/>
    <property type="match status" value="1"/>
</dbReference>
<keyword evidence="8 9" id="KW-0472">Membrane</keyword>
<protein>
    <submittedName>
        <fullName evidence="12">ABC transporter related protein</fullName>
    </submittedName>
</protein>
<dbReference type="Pfam" id="PF00005">
    <property type="entry name" value="ABC_tran"/>
    <property type="match status" value="1"/>
</dbReference>
<keyword evidence="6" id="KW-0067">ATP-binding</keyword>
<dbReference type="FunFam" id="3.40.50.300:FF:000221">
    <property type="entry name" value="Multidrug ABC transporter ATP-binding protein"/>
    <property type="match status" value="1"/>
</dbReference>
<sequence length="574" mass="63617">MKKYLPFFAKYKKALILAPLLVIIDVICEIVQPFLMSKIVDLGVKQKDLTYILHTGGFMVILSLVAIAANVGNIYYSSQISVGFAAELRKGMFSKIQEFSFSNLDRFSSASLTTRMTNDVNIIQNVIMMSLRLLFRAPLMLLFAVVIAVTINAGLAIIIAVAIPVLAICMYVILHKGFPFFEKMQQKLDRVNAVVQENLVNVRVVKSFVREDFEKKKFGYANDELRAMAVKASGMVVLIMPVMQLVMNLSVVAIVWFGGKAIIAGTFQVGQLMSFITYITQILMSLMMLSMIIMTFSRAEASSDRVLEILNTTIDIVDSPAAKEKNLQVGLGKVEFRNVFFKYHADGTEFVLKNINLVIKPGETVALIGATGAAKSTLVQLIPRLYDVTSGTVLIDDVDVRDYTLPNLRNNLKLVLQQNELFSGTVRQNLKWGNQKATDDQIITAAKDAQAHDFIMSLPEQYETILGQSGVNVSGGQKQRLCIARAILRKPVILILDDSTSAVDTITEAKMRSSFREHLKGTTIFIIAQRISSIVSADNIVLLDNGEIIGTGSHDALIKNSSVYQEIYNSQQLQ</sequence>
<evidence type="ECO:0000256" key="8">
    <source>
        <dbReference type="ARBA" id="ARBA00023136"/>
    </source>
</evidence>
<dbReference type="InterPro" id="IPR017871">
    <property type="entry name" value="ABC_transporter-like_CS"/>
</dbReference>
<evidence type="ECO:0000313" key="12">
    <source>
        <dbReference type="EMBL" id="EHQ31032.1"/>
    </source>
</evidence>
<dbReference type="Pfam" id="PF00664">
    <property type="entry name" value="ABC_membrane"/>
    <property type="match status" value="1"/>
</dbReference>
<gene>
    <name evidence="12" type="ORF">Mucpa_6985</name>
</gene>
<keyword evidence="4 9" id="KW-0812">Transmembrane</keyword>
<dbReference type="GO" id="GO:0016887">
    <property type="term" value="F:ATP hydrolysis activity"/>
    <property type="evidence" value="ECO:0007669"/>
    <property type="project" value="InterPro"/>
</dbReference>
<dbReference type="AlphaFoldDB" id="H1Y673"/>
<feature type="transmembrane region" description="Helical" evidence="9">
    <location>
        <begin position="157"/>
        <end position="174"/>
    </location>
</feature>
<feature type="transmembrane region" description="Helical" evidence="9">
    <location>
        <begin position="278"/>
        <end position="296"/>
    </location>
</feature>
<dbReference type="STRING" id="714943.Mucpa_6985"/>
<feature type="transmembrane region" description="Helical" evidence="9">
    <location>
        <begin position="52"/>
        <end position="71"/>
    </location>
</feature>
<keyword evidence="7 9" id="KW-1133">Transmembrane helix</keyword>
<dbReference type="GO" id="GO:0005524">
    <property type="term" value="F:ATP binding"/>
    <property type="evidence" value="ECO:0007669"/>
    <property type="project" value="UniProtKB-KW"/>
</dbReference>
<dbReference type="InterPro" id="IPR003439">
    <property type="entry name" value="ABC_transporter-like_ATP-bd"/>
</dbReference>
<organism evidence="12 13">
    <name type="scientific">Mucilaginibacter paludis DSM 18603</name>
    <dbReference type="NCBI Taxonomy" id="714943"/>
    <lineage>
        <taxon>Bacteria</taxon>
        <taxon>Pseudomonadati</taxon>
        <taxon>Bacteroidota</taxon>
        <taxon>Sphingobacteriia</taxon>
        <taxon>Sphingobacteriales</taxon>
        <taxon>Sphingobacteriaceae</taxon>
        <taxon>Mucilaginibacter</taxon>
    </lineage>
</organism>
<feature type="domain" description="ABC transporter" evidence="10">
    <location>
        <begin position="334"/>
        <end position="570"/>
    </location>
</feature>
<feature type="domain" description="ABC transmembrane type-1" evidence="11">
    <location>
        <begin position="16"/>
        <end position="298"/>
    </location>
</feature>
<dbReference type="eggNOG" id="COG1132">
    <property type="taxonomic scope" value="Bacteria"/>
</dbReference>
<dbReference type="RefSeq" id="WP_008513184.1">
    <property type="nucleotide sequence ID" value="NZ_CM001403.1"/>
</dbReference>
<proteinExistence type="predicted"/>
<evidence type="ECO:0000256" key="9">
    <source>
        <dbReference type="SAM" id="Phobius"/>
    </source>
</evidence>
<evidence type="ECO:0000256" key="3">
    <source>
        <dbReference type="ARBA" id="ARBA00022475"/>
    </source>
</evidence>
<keyword evidence="2" id="KW-0813">Transport</keyword>
<dbReference type="InterPro" id="IPR039421">
    <property type="entry name" value="Type_1_exporter"/>
</dbReference>
<evidence type="ECO:0000256" key="7">
    <source>
        <dbReference type="ARBA" id="ARBA00022989"/>
    </source>
</evidence>
<dbReference type="InterPro" id="IPR011527">
    <property type="entry name" value="ABC1_TM_dom"/>
</dbReference>
<evidence type="ECO:0000256" key="2">
    <source>
        <dbReference type="ARBA" id="ARBA00022448"/>
    </source>
</evidence>
<dbReference type="InterPro" id="IPR027417">
    <property type="entry name" value="P-loop_NTPase"/>
</dbReference>
<evidence type="ECO:0000256" key="6">
    <source>
        <dbReference type="ARBA" id="ARBA00022840"/>
    </source>
</evidence>
<dbReference type="Proteomes" id="UP000002774">
    <property type="component" value="Chromosome"/>
</dbReference>
<dbReference type="SUPFAM" id="SSF90123">
    <property type="entry name" value="ABC transporter transmembrane region"/>
    <property type="match status" value="1"/>
</dbReference>
<dbReference type="InterPro" id="IPR036640">
    <property type="entry name" value="ABC1_TM_sf"/>
</dbReference>
<dbReference type="InterPro" id="IPR003593">
    <property type="entry name" value="AAA+_ATPase"/>
</dbReference>
<evidence type="ECO:0000256" key="1">
    <source>
        <dbReference type="ARBA" id="ARBA00004651"/>
    </source>
</evidence>